<protein>
    <submittedName>
        <fullName evidence="2">Uncharacterized protein</fullName>
    </submittedName>
</protein>
<evidence type="ECO:0000256" key="1">
    <source>
        <dbReference type="SAM" id="Phobius"/>
    </source>
</evidence>
<dbReference type="EMBL" id="JAOPJZ010000003">
    <property type="protein sequence ID" value="MCU4751632.1"/>
    <property type="molecule type" value="Genomic_DNA"/>
</dbReference>
<gene>
    <name evidence="2" type="ORF">OB919_06510</name>
</gene>
<keyword evidence="1" id="KW-0472">Membrane</keyword>
<name>A0AAP3E6A9_9EURY</name>
<keyword evidence="1" id="KW-0812">Transmembrane</keyword>
<comment type="caution">
    <text evidence="2">The sequence shown here is derived from an EMBL/GenBank/DDBJ whole genome shotgun (WGS) entry which is preliminary data.</text>
</comment>
<evidence type="ECO:0000313" key="2">
    <source>
        <dbReference type="EMBL" id="MCU4751632.1"/>
    </source>
</evidence>
<dbReference type="AlphaFoldDB" id="A0AAP3E6A9"/>
<sequence length="153" mass="15777">MRSLSRPVSVYLQGGVAALGAIVILVSLAGFGIIFSSMPPSESGFAEGLAILLFGLYVLAGFVILAGGLLIPQRDAHGIAFTSQQRTLLTYGLLAPIVGVALVPLGAMFVPPALDPLRPVLVVGLGVFLCSGPLATLVAIGLKLRDSRHNETT</sequence>
<reference evidence="2 3" key="1">
    <citation type="submission" date="2022-09" db="EMBL/GenBank/DDBJ databases">
        <title>Enrichment on poylsaccharides allowed isolation of novel metabolic and taxonomic groups of Haloarchaea.</title>
        <authorList>
            <person name="Sorokin D.Y."/>
            <person name="Elcheninov A.G."/>
            <person name="Khizhniak T.V."/>
            <person name="Kolganova T.V."/>
            <person name="Kublanov I.V."/>
        </authorList>
    </citation>
    <scope>NUCLEOTIDE SEQUENCE [LARGE SCALE GENOMIC DNA]</scope>
    <source>
        <strain evidence="2 3">AArc-curdl1</strain>
    </source>
</reference>
<feature type="transmembrane region" description="Helical" evidence="1">
    <location>
        <begin position="48"/>
        <end position="71"/>
    </location>
</feature>
<feature type="transmembrane region" description="Helical" evidence="1">
    <location>
        <begin position="12"/>
        <end position="36"/>
    </location>
</feature>
<feature type="transmembrane region" description="Helical" evidence="1">
    <location>
        <begin position="91"/>
        <end position="114"/>
    </location>
</feature>
<evidence type="ECO:0000313" key="3">
    <source>
        <dbReference type="Proteomes" id="UP001321047"/>
    </source>
</evidence>
<keyword evidence="1" id="KW-1133">Transmembrane helix</keyword>
<dbReference type="Proteomes" id="UP001321047">
    <property type="component" value="Unassembled WGS sequence"/>
</dbReference>
<organism evidence="2 3">
    <name type="scientific">Natronosalvus hydrolyticus</name>
    <dbReference type="NCBI Taxonomy" id="2979988"/>
    <lineage>
        <taxon>Archaea</taxon>
        <taxon>Methanobacteriati</taxon>
        <taxon>Methanobacteriota</taxon>
        <taxon>Stenosarchaea group</taxon>
        <taxon>Halobacteria</taxon>
        <taxon>Halobacteriales</taxon>
        <taxon>Natrialbaceae</taxon>
        <taxon>Natronosalvus</taxon>
    </lineage>
</organism>
<dbReference type="RefSeq" id="WP_342807613.1">
    <property type="nucleotide sequence ID" value="NZ_JAOPJZ010000003.1"/>
</dbReference>
<accession>A0AAP3E6A9</accession>
<feature type="transmembrane region" description="Helical" evidence="1">
    <location>
        <begin position="120"/>
        <end position="142"/>
    </location>
</feature>
<keyword evidence="3" id="KW-1185">Reference proteome</keyword>
<proteinExistence type="predicted"/>